<dbReference type="Proteomes" id="UP000248966">
    <property type="component" value="Unassembled WGS sequence"/>
</dbReference>
<comment type="similarity">
    <text evidence="1">Belongs to the CsoR family.</text>
</comment>
<gene>
    <name evidence="3" type="ORF">LAH08_00245</name>
</gene>
<dbReference type="CDD" id="cd10148">
    <property type="entry name" value="CsoR-like_DUF156"/>
    <property type="match status" value="1"/>
</dbReference>
<dbReference type="InterPro" id="IPR003735">
    <property type="entry name" value="Metal_Tscrpt_repr"/>
</dbReference>
<dbReference type="Gene3D" id="1.20.58.1000">
    <property type="entry name" value="Metal-sensitive repressor, helix protomer"/>
    <property type="match status" value="1"/>
</dbReference>
<dbReference type="GO" id="GO:0045892">
    <property type="term" value="P:negative regulation of DNA-templated transcription"/>
    <property type="evidence" value="ECO:0007669"/>
    <property type="project" value="UniProtKB-ARBA"/>
</dbReference>
<name>A0A328NI51_9ACTN</name>
<organism evidence="3 4">
    <name type="scientific">Micromonospora noduli</name>
    <dbReference type="NCBI Taxonomy" id="709876"/>
    <lineage>
        <taxon>Bacteria</taxon>
        <taxon>Bacillati</taxon>
        <taxon>Actinomycetota</taxon>
        <taxon>Actinomycetes</taxon>
        <taxon>Micromonosporales</taxon>
        <taxon>Micromonosporaceae</taxon>
        <taxon>Micromonospora</taxon>
    </lineage>
</organism>
<evidence type="ECO:0000256" key="1">
    <source>
        <dbReference type="ARBA" id="ARBA00005428"/>
    </source>
</evidence>
<accession>A0A328NI51</accession>
<sequence length="119" mass="13139">MGVSQQNRPYHTPWGYAILVDMTAPTPIRGYTASKDQLLARLRRVEGQVRGIEKMVDDDRYCIDVLTQISAIQAALDKVALGLLDGHARHCMHEGAAEGRADEMATEMMAAVGRLMKRG</sequence>
<dbReference type="Pfam" id="PF02583">
    <property type="entry name" value="Trns_repr_metal"/>
    <property type="match status" value="1"/>
</dbReference>
<dbReference type="PANTHER" id="PTHR33677:SF3">
    <property type="entry name" value="COPPER-SENSING TRANSCRIPTIONAL REPRESSOR RICR"/>
    <property type="match status" value="1"/>
</dbReference>
<dbReference type="PANTHER" id="PTHR33677">
    <property type="entry name" value="TRANSCRIPTIONAL REPRESSOR FRMR-RELATED"/>
    <property type="match status" value="1"/>
</dbReference>
<evidence type="ECO:0000313" key="4">
    <source>
        <dbReference type="Proteomes" id="UP000248966"/>
    </source>
</evidence>
<dbReference type="EMBL" id="PYAA01000001">
    <property type="protein sequence ID" value="RAO06981.1"/>
    <property type="molecule type" value="Genomic_DNA"/>
</dbReference>
<dbReference type="InterPro" id="IPR038390">
    <property type="entry name" value="Metal_Tscrpt_repr_sf"/>
</dbReference>
<evidence type="ECO:0000256" key="2">
    <source>
        <dbReference type="ARBA" id="ARBA00023008"/>
    </source>
</evidence>
<evidence type="ECO:0000313" key="3">
    <source>
        <dbReference type="EMBL" id="RAO06981.1"/>
    </source>
</evidence>
<dbReference type="GO" id="GO:0003677">
    <property type="term" value="F:DNA binding"/>
    <property type="evidence" value="ECO:0007669"/>
    <property type="project" value="InterPro"/>
</dbReference>
<dbReference type="GO" id="GO:0046872">
    <property type="term" value="F:metal ion binding"/>
    <property type="evidence" value="ECO:0007669"/>
    <property type="project" value="InterPro"/>
</dbReference>
<keyword evidence="2" id="KW-0186">Copper</keyword>
<protein>
    <submittedName>
        <fullName evidence="3">Copper-sensing transcriptional repressor CsoR</fullName>
    </submittedName>
</protein>
<proteinExistence type="inferred from homology"/>
<comment type="caution">
    <text evidence="3">The sequence shown here is derived from an EMBL/GenBank/DDBJ whole genome shotgun (WGS) entry which is preliminary data.</text>
</comment>
<reference evidence="3 4" key="1">
    <citation type="submission" date="2018-03" db="EMBL/GenBank/DDBJ databases">
        <title>Defining the species Micromonospora saelicesensis and Micromonospora noduli under the framework of genomics.</title>
        <authorList>
            <person name="Riesco R."/>
            <person name="Trujillo M.E."/>
        </authorList>
    </citation>
    <scope>NUCLEOTIDE SEQUENCE [LARGE SCALE GENOMIC DNA]</scope>
    <source>
        <strain evidence="3 4">LAH08</strain>
    </source>
</reference>
<dbReference type="AlphaFoldDB" id="A0A328NI51"/>